<dbReference type="SUPFAM" id="SSF52540">
    <property type="entry name" value="P-loop containing nucleoside triphosphate hydrolases"/>
    <property type="match status" value="2"/>
</dbReference>
<feature type="compositionally biased region" description="Basic residues" evidence="18">
    <location>
        <begin position="212"/>
        <end position="233"/>
    </location>
</feature>
<dbReference type="GO" id="GO:0005524">
    <property type="term" value="F:ATP binding"/>
    <property type="evidence" value="ECO:0007669"/>
    <property type="project" value="UniProtKB-KW"/>
</dbReference>
<keyword evidence="7 17" id="KW-0863">Zinc-finger</keyword>
<keyword evidence="8" id="KW-0378">Hydrolase</keyword>
<dbReference type="InterPro" id="IPR038718">
    <property type="entry name" value="SNF2-like_sf"/>
</dbReference>
<feature type="compositionally biased region" description="Basic residues" evidence="18">
    <location>
        <begin position="278"/>
        <end position="291"/>
    </location>
</feature>
<comment type="similarity">
    <text evidence="2">Belongs to the SNF2/RAD54 helicase family.</text>
</comment>
<feature type="domain" description="Chromo" evidence="19">
    <location>
        <begin position="562"/>
        <end position="598"/>
    </location>
</feature>
<dbReference type="CDD" id="cd18667">
    <property type="entry name" value="CD1_tandem_CHD3-4_like"/>
    <property type="match status" value="1"/>
</dbReference>
<keyword evidence="13" id="KW-0238">DNA-binding</keyword>
<dbReference type="SUPFAM" id="SSF54160">
    <property type="entry name" value="Chromo domain-like"/>
    <property type="match status" value="2"/>
</dbReference>
<evidence type="ECO:0000256" key="5">
    <source>
        <dbReference type="ARBA" id="ARBA00022737"/>
    </source>
</evidence>
<evidence type="ECO:0000256" key="18">
    <source>
        <dbReference type="SAM" id="MobiDB-lite"/>
    </source>
</evidence>
<dbReference type="GO" id="GO:0003682">
    <property type="term" value="F:chromatin binding"/>
    <property type="evidence" value="ECO:0007669"/>
    <property type="project" value="TreeGrafter"/>
</dbReference>
<feature type="domain" description="PHD-type" evidence="20">
    <location>
        <begin position="305"/>
        <end position="352"/>
    </location>
</feature>
<feature type="compositionally biased region" description="Low complexity" evidence="18">
    <location>
        <begin position="1843"/>
        <end position="1856"/>
    </location>
</feature>
<dbReference type="SMART" id="SM00298">
    <property type="entry name" value="CHROMO"/>
    <property type="match status" value="2"/>
</dbReference>
<name>A0A8C8JSM0_ONCTS</name>
<dbReference type="GO" id="GO:0016887">
    <property type="term" value="F:ATP hydrolysis activity"/>
    <property type="evidence" value="ECO:0007669"/>
    <property type="project" value="TreeGrafter"/>
</dbReference>
<evidence type="ECO:0000313" key="24">
    <source>
        <dbReference type="Proteomes" id="UP000694402"/>
    </source>
</evidence>
<feature type="region of interest" description="Disordered" evidence="18">
    <location>
        <begin position="1"/>
        <end position="113"/>
    </location>
</feature>
<proteinExistence type="inferred from homology"/>
<evidence type="ECO:0000256" key="11">
    <source>
        <dbReference type="ARBA" id="ARBA00022853"/>
    </source>
</evidence>
<evidence type="ECO:0000256" key="8">
    <source>
        <dbReference type="ARBA" id="ARBA00022801"/>
    </source>
</evidence>
<feature type="domain" description="Chromo" evidence="19">
    <location>
        <begin position="465"/>
        <end position="524"/>
    </location>
</feature>
<evidence type="ECO:0000259" key="22">
    <source>
        <dbReference type="PROSITE" id="PS51194"/>
    </source>
</evidence>
<keyword evidence="14" id="KW-0804">Transcription</keyword>
<dbReference type="GO" id="GO:0042393">
    <property type="term" value="F:histone binding"/>
    <property type="evidence" value="ECO:0007669"/>
    <property type="project" value="TreeGrafter"/>
</dbReference>
<dbReference type="Proteomes" id="UP000694402">
    <property type="component" value="Unassembled WGS sequence"/>
</dbReference>
<feature type="compositionally biased region" description="Acidic residues" evidence="18">
    <location>
        <begin position="91"/>
        <end position="102"/>
    </location>
</feature>
<dbReference type="InterPro" id="IPR049730">
    <property type="entry name" value="SNF2/RAD54-like_C"/>
</dbReference>
<dbReference type="GO" id="GO:0140658">
    <property type="term" value="F:ATP-dependent chromatin remodeler activity"/>
    <property type="evidence" value="ECO:0007669"/>
    <property type="project" value="TreeGrafter"/>
</dbReference>
<evidence type="ECO:0000256" key="17">
    <source>
        <dbReference type="PROSITE-ProRule" id="PRU00146"/>
    </source>
</evidence>
<dbReference type="Pfam" id="PF00385">
    <property type="entry name" value="Chromo"/>
    <property type="match status" value="1"/>
</dbReference>
<dbReference type="GO" id="GO:0016581">
    <property type="term" value="C:NuRD complex"/>
    <property type="evidence" value="ECO:0007669"/>
    <property type="project" value="TreeGrafter"/>
</dbReference>
<dbReference type="InterPro" id="IPR027417">
    <property type="entry name" value="P-loop_NTPase"/>
</dbReference>
<feature type="region of interest" description="Disordered" evidence="18">
    <location>
        <begin position="520"/>
        <end position="539"/>
    </location>
</feature>
<dbReference type="InterPro" id="IPR019786">
    <property type="entry name" value="Zinc_finger_PHD-type_CS"/>
</dbReference>
<feature type="compositionally biased region" description="Basic and acidic residues" evidence="18">
    <location>
        <begin position="1499"/>
        <end position="1541"/>
    </location>
</feature>
<dbReference type="InterPro" id="IPR011011">
    <property type="entry name" value="Znf_FYVE_PHD"/>
</dbReference>
<dbReference type="FunFam" id="1.10.10.60:FF:000037">
    <property type="entry name" value="chromodomain-helicase-DNA-binding protein 3 isoform X1"/>
    <property type="match status" value="1"/>
</dbReference>
<dbReference type="InterPro" id="IPR019787">
    <property type="entry name" value="Znf_PHD-finger"/>
</dbReference>
<evidence type="ECO:0008006" key="25">
    <source>
        <dbReference type="Google" id="ProtNLM"/>
    </source>
</evidence>
<reference evidence="23" key="1">
    <citation type="submission" date="2025-08" db="UniProtKB">
        <authorList>
            <consortium name="Ensembl"/>
        </authorList>
    </citation>
    <scope>IDENTIFICATION</scope>
</reference>
<dbReference type="FunFam" id="3.30.40.10:FF:000011">
    <property type="entry name" value="chromodomain-helicase-DNA-binding protein 4 isoform X1"/>
    <property type="match status" value="1"/>
</dbReference>
<dbReference type="SMART" id="SM00249">
    <property type="entry name" value="PHD"/>
    <property type="match status" value="2"/>
</dbReference>
<keyword evidence="3" id="KW-0597">Phosphoprotein</keyword>
<evidence type="ECO:0000256" key="10">
    <source>
        <dbReference type="ARBA" id="ARBA00022840"/>
    </source>
</evidence>
<dbReference type="Gene3D" id="3.40.50.300">
    <property type="entry name" value="P-loop containing nucleotide triphosphate hydrolases"/>
    <property type="match status" value="1"/>
</dbReference>
<evidence type="ECO:0000256" key="14">
    <source>
        <dbReference type="ARBA" id="ARBA00023163"/>
    </source>
</evidence>
<evidence type="ECO:0000259" key="21">
    <source>
        <dbReference type="PROSITE" id="PS51192"/>
    </source>
</evidence>
<feature type="domain" description="Helicase C-terminal" evidence="22">
    <location>
        <begin position="995"/>
        <end position="1144"/>
    </location>
</feature>
<dbReference type="Pfam" id="PF00176">
    <property type="entry name" value="SNF2-rel_dom"/>
    <property type="match status" value="1"/>
</dbReference>
<feature type="compositionally biased region" description="Low complexity" evidence="18">
    <location>
        <begin position="1"/>
        <end position="18"/>
    </location>
</feature>
<keyword evidence="9" id="KW-0862">Zinc</keyword>
<dbReference type="Gene3D" id="2.40.50.40">
    <property type="match status" value="2"/>
</dbReference>
<feature type="region of interest" description="Disordered" evidence="18">
    <location>
        <begin position="172"/>
        <end position="302"/>
    </location>
</feature>
<dbReference type="Pfam" id="PF08073">
    <property type="entry name" value="CHDNT"/>
    <property type="match status" value="1"/>
</dbReference>
<keyword evidence="15" id="KW-0539">Nucleus</keyword>
<dbReference type="CDD" id="cd18793">
    <property type="entry name" value="SF2_C_SNF"/>
    <property type="match status" value="1"/>
</dbReference>
<evidence type="ECO:0000256" key="16">
    <source>
        <dbReference type="ARBA" id="ARBA00049360"/>
    </source>
</evidence>
<dbReference type="InterPro" id="IPR016197">
    <property type="entry name" value="Chromo-like_dom_sf"/>
</dbReference>
<feature type="compositionally biased region" description="Acidic residues" evidence="18">
    <location>
        <begin position="252"/>
        <end position="266"/>
    </location>
</feature>
<reference evidence="23" key="2">
    <citation type="submission" date="2025-09" db="UniProtKB">
        <authorList>
            <consortium name="Ensembl"/>
        </authorList>
    </citation>
    <scope>IDENTIFICATION</scope>
</reference>
<keyword evidence="6" id="KW-0547">Nucleotide-binding</keyword>
<sequence length="1856" mass="211380">MLTHFVSSQEVPVSSPEPFIAVEQAAREEEEGGGGRARSESEGSDYAPRGKKKKRSSSSKDKKKGGGTSGEKEKGGGGSSSSKSKRKEPELEKDEDEDDDEDSQPKSSTQLLEDWGMKDIDHVFTQKDYTTITNYKAFSQFVRPLIAAKNPKIAVSRMMTLMMAKWREFSTNNPLKGSAAKDSPPSTPASIPVAVPAPPLRKAKTKEGKGPNARRRSKPNPKPAPKPKAKKVAPLKIKLGGFNSKRKRSSSEEDELDVESDFDDGTFDVSDGSNSHSSRSKKKAKTAKKKKKVEEDGDGYETDHQDYCEVCQQGGEIILCDTCPRAYHMVCLDPDMEKAPEGKWSCPHCEKEGIQWEAREELSEGEGEDEEVGRDEGWVEEEDDHHIEFCRVCKDGGELLCCDTCTSSYHIHCLNPPLPEIPNGEWICPRCMCPGMKGKVQKVLTWKWGEPPPPTPVPRPLDLPAEAPDPVPLAGRPERQFFVKWCNMSYWHCSWVQELQLELNCQVMFRNYQRKTDMDEPPLVDFGGEGDDDKSTKRKNKDPLYVHMEEEFYRYGVKMEWLMIHRILNHSVDKRNNVHYLIKWRDLAYDQASWESEEMDIPEYDQYKQTYWNHRELMLGDEGRPGKKLKKIAKVKKSEKPPANPVVDPTIKFDHQPDYLDTTGGTLHPYQLEGLNWLRFSWAQATDTILADEMGLGKTVQTAVFLYSLYKEGHSKGPFLVSAPLSTIINWEREFELWAPDMYVVTYVGDKDSRAVIRENEFSFEGNAIRGGKKASKMKKDSSVKFHVLLTSYELITIDQAVLGSIDWACLVVDEAHRLKNNQSKFFRILNNYPLQHKLLLTGTPLQNNLEELFHLLNFLTPVRFNNLEGFLEEFADIAKEDQIKKLHDMLGPHMLRRLKADVFKHMPTKTELILRVELSPMQKKYYKFILTRNFDALNTRGGGNQVSLLNVVMDLKKCCNHPYLFPGAAMEAPKIPNGMYEGSALTRASGKLTLLQKMMVKLKEGGHRVLVFSQMTKMLDLLEDFLENEGYKYERIDGGVTGGMRQEAIDRFNAPGAPQFAFLLSTRAGGLGINLATADTVVIYDSDWNPHNDIQAFSRAHRIGQNKKVMIYRFVTKASVEERITQVAKKKMMLTHLVVRPGLGSKTGSMSKQELDDILKFGTEELFKDELGEGDNKEDDSQVIHYDDKAIDRLLDRNQESESTEDTEIQSMNEYLSSFKVAQYVVKDEEEEEEEVQREVIKQEESVDPDYWEKLLRHHYEQQQEDLARNLGKGKRTRKPVNYNDGSQEERDWQEDQSDNNSDYSVASEEGDEDFDERSEANSRRPSRKGLRNERDKPLPPLLARVGGNIEVLGFNARQRKAFLNAVMRYGMPPQDAFTTQWLVRDLRGKSEKEFKAYVSLFMRHLCEPGADGAETFADGVPREGLSRQHVLTRIGVMSLIRKKVQEFEHVNGQWSMPWMMELEENRRLAAIAAGEDVKTPSTGTPADTQPNTPAPEDLTKSEDTGKETEVKKEGEAEKDGRIIEIPDEMEKRSERKEAEGESSTTENDKEKNKDTEEKEDKETEDKETEETQKETADKENDSPTEVKGRFFYGLKTEESGKLQNGENSKEGVAAAVVNVSEEKKKATKQRFMFNIADGGFTELHSLWQNEERAATVTKKTFEIWHRRHDYWLLAGIIQHGYARWQDVQSDVKYAILNEPFKGEMSRGNFLEIKNKFLARRFKLLEQALVIEEQLRRAAYLNMSEDPAHPSMALNTRFSEVECLAESHQHLSKESMSGNKPANAVLHKVLKQLEELLSDMKADVTRLPATIARIPPVAVRLQMSERNILSRLASRGSEVTGQSQSQTTQQMQVPR</sequence>
<dbReference type="Gene3D" id="1.10.10.60">
    <property type="entry name" value="Homeodomain-like"/>
    <property type="match status" value="1"/>
</dbReference>
<keyword evidence="24" id="KW-1185">Reference proteome</keyword>
<dbReference type="SMART" id="SM00490">
    <property type="entry name" value="HELICc"/>
    <property type="match status" value="1"/>
</dbReference>
<dbReference type="FunFam" id="3.40.50.10810:FF:000001">
    <property type="entry name" value="chromodomain-helicase-DNA-binding protein 3 isoform X1"/>
    <property type="match status" value="1"/>
</dbReference>
<dbReference type="InterPro" id="IPR002464">
    <property type="entry name" value="DNA/RNA_helicase_DEAH_CS"/>
</dbReference>
<dbReference type="PROSITE" id="PS00690">
    <property type="entry name" value="DEAH_ATP_HELICASE"/>
    <property type="match status" value="1"/>
</dbReference>
<dbReference type="Gene3D" id="3.40.50.10810">
    <property type="entry name" value="Tandem AAA-ATPase domain"/>
    <property type="match status" value="1"/>
</dbReference>
<dbReference type="GO" id="GO:0008270">
    <property type="term" value="F:zinc ion binding"/>
    <property type="evidence" value="ECO:0007669"/>
    <property type="project" value="UniProtKB-KW"/>
</dbReference>
<dbReference type="InterPro" id="IPR000953">
    <property type="entry name" value="Chromo/chromo_shadow_dom"/>
</dbReference>
<dbReference type="PROSITE" id="PS50016">
    <property type="entry name" value="ZF_PHD_2"/>
    <property type="match status" value="2"/>
</dbReference>
<dbReference type="PROSITE" id="PS51194">
    <property type="entry name" value="HELICASE_CTER"/>
    <property type="match status" value="1"/>
</dbReference>
<dbReference type="GO" id="GO:0003677">
    <property type="term" value="F:DNA binding"/>
    <property type="evidence" value="ECO:0007669"/>
    <property type="project" value="UniProtKB-KW"/>
</dbReference>
<evidence type="ECO:0000259" key="19">
    <source>
        <dbReference type="PROSITE" id="PS50013"/>
    </source>
</evidence>
<feature type="compositionally biased region" description="Basic residues" evidence="18">
    <location>
        <begin position="49"/>
        <end position="65"/>
    </location>
</feature>
<comment type="catalytic activity">
    <reaction evidence="16">
        <text>ATP + H2O = ADP + phosphate + H(+)</text>
        <dbReference type="Rhea" id="RHEA:13065"/>
        <dbReference type="ChEBI" id="CHEBI:15377"/>
        <dbReference type="ChEBI" id="CHEBI:15378"/>
        <dbReference type="ChEBI" id="CHEBI:30616"/>
        <dbReference type="ChEBI" id="CHEBI:43474"/>
        <dbReference type="ChEBI" id="CHEBI:456216"/>
    </reaction>
</comment>
<evidence type="ECO:0000256" key="6">
    <source>
        <dbReference type="ARBA" id="ARBA00022741"/>
    </source>
</evidence>
<evidence type="ECO:0000256" key="7">
    <source>
        <dbReference type="ARBA" id="ARBA00022771"/>
    </source>
</evidence>
<dbReference type="FunFam" id="2.40.50.40:FF:000017">
    <property type="entry name" value="chromodomain-helicase-DNA-binding protein 3 isoform X3"/>
    <property type="match status" value="1"/>
</dbReference>
<feature type="region of interest" description="Disordered" evidence="18">
    <location>
        <begin position="1268"/>
        <end position="1342"/>
    </location>
</feature>
<dbReference type="Pfam" id="PF06461">
    <property type="entry name" value="CHDII_SANT-like"/>
    <property type="match status" value="1"/>
</dbReference>
<dbReference type="InterPro" id="IPR000330">
    <property type="entry name" value="SNF2_N"/>
</dbReference>
<dbReference type="FunFam" id="3.30.40.10:FF:000001">
    <property type="entry name" value="chromodomain-helicase-DNA-binding protein 3 isoform X1"/>
    <property type="match status" value="1"/>
</dbReference>
<evidence type="ECO:0000256" key="12">
    <source>
        <dbReference type="ARBA" id="ARBA00023015"/>
    </source>
</evidence>
<dbReference type="InterPro" id="IPR023780">
    <property type="entry name" value="Chromo_domain"/>
</dbReference>
<evidence type="ECO:0000256" key="15">
    <source>
        <dbReference type="ARBA" id="ARBA00023242"/>
    </source>
</evidence>
<organism evidence="23 24">
    <name type="scientific">Oncorhynchus tshawytscha</name>
    <name type="common">Chinook salmon</name>
    <name type="synonym">Salmo tshawytscha</name>
    <dbReference type="NCBI Taxonomy" id="74940"/>
    <lineage>
        <taxon>Eukaryota</taxon>
        <taxon>Metazoa</taxon>
        <taxon>Chordata</taxon>
        <taxon>Craniata</taxon>
        <taxon>Vertebrata</taxon>
        <taxon>Euteleostomi</taxon>
        <taxon>Actinopterygii</taxon>
        <taxon>Neopterygii</taxon>
        <taxon>Teleostei</taxon>
        <taxon>Protacanthopterygii</taxon>
        <taxon>Salmoniformes</taxon>
        <taxon>Salmonidae</taxon>
        <taxon>Salmoninae</taxon>
        <taxon>Oncorhynchus</taxon>
    </lineage>
</organism>
<dbReference type="SUPFAM" id="SSF57903">
    <property type="entry name" value="FYVE/PHD zinc finger"/>
    <property type="match status" value="1"/>
</dbReference>
<evidence type="ECO:0000256" key="3">
    <source>
        <dbReference type="ARBA" id="ARBA00022553"/>
    </source>
</evidence>
<dbReference type="PROSITE" id="PS51192">
    <property type="entry name" value="HELICASE_ATP_BIND_1"/>
    <property type="match status" value="1"/>
</dbReference>
<feature type="region of interest" description="Disordered" evidence="18">
    <location>
        <begin position="1834"/>
        <end position="1856"/>
    </location>
</feature>
<dbReference type="PANTHER" id="PTHR45623:SF59">
    <property type="entry name" value="DNA HELICASE"/>
    <property type="match status" value="1"/>
</dbReference>
<evidence type="ECO:0000256" key="13">
    <source>
        <dbReference type="ARBA" id="ARBA00023125"/>
    </source>
</evidence>
<evidence type="ECO:0000256" key="4">
    <source>
        <dbReference type="ARBA" id="ARBA00022723"/>
    </source>
</evidence>
<dbReference type="FunFam" id="2.40.50.40:FF:000003">
    <property type="entry name" value="chromodomain-helicase-DNA-binding protein 3 isoform X1"/>
    <property type="match status" value="1"/>
</dbReference>
<dbReference type="PANTHER" id="PTHR45623">
    <property type="entry name" value="CHROMODOMAIN-HELICASE-DNA-BINDING PROTEIN 3-RELATED-RELATED"/>
    <property type="match status" value="1"/>
</dbReference>
<dbReference type="Gene3D" id="3.30.40.10">
    <property type="entry name" value="Zinc/RING finger domain, C3HC4 (zinc finger)"/>
    <property type="match status" value="2"/>
</dbReference>
<dbReference type="InterPro" id="IPR009462">
    <property type="entry name" value="CHD_II_SANT-like"/>
</dbReference>
<dbReference type="SMART" id="SM01147">
    <property type="entry name" value="DUF1087"/>
    <property type="match status" value="1"/>
</dbReference>
<dbReference type="Ensembl" id="ENSOTST00005105420.2">
    <property type="protein sequence ID" value="ENSOTSP00005097373.2"/>
    <property type="gene ID" value="ENSOTSG00005036824.2"/>
</dbReference>
<dbReference type="Pfam" id="PF00628">
    <property type="entry name" value="PHD"/>
    <property type="match status" value="2"/>
</dbReference>
<dbReference type="Pfam" id="PF06465">
    <property type="entry name" value="DUF1087"/>
    <property type="match status" value="1"/>
</dbReference>
<keyword evidence="12" id="KW-0805">Transcription regulation</keyword>
<dbReference type="CDD" id="cd18662">
    <property type="entry name" value="CD2_tandem_CHD3-4_like"/>
    <property type="match status" value="1"/>
</dbReference>
<evidence type="ECO:0000256" key="2">
    <source>
        <dbReference type="ARBA" id="ARBA00007025"/>
    </source>
</evidence>
<dbReference type="CDD" id="cd15532">
    <property type="entry name" value="PHD2_CHD_II"/>
    <property type="match status" value="1"/>
</dbReference>
<dbReference type="FunFam" id="3.40.50.300:FF:000015">
    <property type="entry name" value="chromodomain-helicase-DNA-binding protein 9 isoform X1"/>
    <property type="match status" value="1"/>
</dbReference>
<dbReference type="SMART" id="SM00487">
    <property type="entry name" value="DEXDc"/>
    <property type="match status" value="1"/>
</dbReference>
<dbReference type="InterPro" id="IPR012958">
    <property type="entry name" value="CHD_N"/>
</dbReference>
<dbReference type="InterPro" id="IPR001965">
    <property type="entry name" value="Znf_PHD"/>
</dbReference>
<feature type="compositionally biased region" description="Basic and acidic residues" evidence="18">
    <location>
        <begin position="1548"/>
        <end position="1589"/>
    </location>
</feature>
<keyword evidence="11" id="KW-0156">Chromatin regulator</keyword>
<keyword evidence="5" id="KW-0677">Repeat</keyword>
<dbReference type="PROSITE" id="PS50013">
    <property type="entry name" value="CHROMO_2"/>
    <property type="match status" value="2"/>
</dbReference>
<feature type="domain" description="PHD-type" evidence="20">
    <location>
        <begin position="387"/>
        <end position="434"/>
    </location>
</feature>
<dbReference type="GeneTree" id="ENSGT00940000155088"/>
<keyword evidence="10" id="KW-0067">ATP-binding</keyword>
<protein>
    <recommendedName>
        <fullName evidence="25">DNA helicase</fullName>
    </recommendedName>
</protein>
<dbReference type="InterPro" id="IPR001650">
    <property type="entry name" value="Helicase_C-like"/>
</dbReference>
<dbReference type="InterPro" id="IPR012957">
    <property type="entry name" value="CHD_C2"/>
</dbReference>
<gene>
    <name evidence="23" type="primary">LOC112222723</name>
</gene>
<dbReference type="InterPro" id="IPR009463">
    <property type="entry name" value="DUF1087"/>
</dbReference>
<dbReference type="SMART" id="SM01146">
    <property type="entry name" value="DUF1086"/>
    <property type="match status" value="1"/>
</dbReference>
<dbReference type="Pfam" id="PF00271">
    <property type="entry name" value="Helicase_C"/>
    <property type="match status" value="1"/>
</dbReference>
<feature type="compositionally biased region" description="Polar residues" evidence="18">
    <location>
        <begin position="1481"/>
        <end position="1493"/>
    </location>
</feature>
<feature type="region of interest" description="Disordered" evidence="18">
    <location>
        <begin position="1478"/>
        <end position="1589"/>
    </location>
</feature>
<evidence type="ECO:0000313" key="23">
    <source>
        <dbReference type="Ensembl" id="ENSOTSP00005097373.2"/>
    </source>
</evidence>
<evidence type="ECO:0000259" key="20">
    <source>
        <dbReference type="PROSITE" id="PS50016"/>
    </source>
</evidence>
<accession>A0A8C8JSM0</accession>
<dbReference type="Pfam" id="PF08074">
    <property type="entry name" value="CHDCT2"/>
    <property type="match status" value="1"/>
</dbReference>
<feature type="domain" description="Helicase ATP-binding" evidence="21">
    <location>
        <begin position="679"/>
        <end position="863"/>
    </location>
</feature>
<keyword evidence="4" id="KW-0479">Metal-binding</keyword>
<dbReference type="InterPro" id="IPR014001">
    <property type="entry name" value="Helicase_ATP-bd"/>
</dbReference>
<evidence type="ECO:0000256" key="9">
    <source>
        <dbReference type="ARBA" id="ARBA00022833"/>
    </source>
</evidence>
<comment type="subcellular location">
    <subcellularLocation>
        <location evidence="1">Nucleus</location>
    </subcellularLocation>
</comment>
<dbReference type="PROSITE" id="PS01359">
    <property type="entry name" value="ZF_PHD_1"/>
    <property type="match status" value="2"/>
</dbReference>
<dbReference type="CDD" id="cd15531">
    <property type="entry name" value="PHD1_CHD_II"/>
    <property type="match status" value="1"/>
</dbReference>
<evidence type="ECO:0000256" key="1">
    <source>
        <dbReference type="ARBA" id="ARBA00004123"/>
    </source>
</evidence>
<dbReference type="InterPro" id="IPR013083">
    <property type="entry name" value="Znf_RING/FYVE/PHD"/>
</dbReference>